<dbReference type="SUPFAM" id="SSF63380">
    <property type="entry name" value="Riboflavin synthase domain-like"/>
    <property type="match status" value="1"/>
</dbReference>
<dbReference type="EC" id="1.6.2.2" evidence="2"/>
<reference evidence="19" key="3">
    <citation type="submission" date="2025-09" db="UniProtKB">
        <authorList>
            <consortium name="Ensembl"/>
        </authorList>
    </citation>
    <scope>IDENTIFICATION</scope>
</reference>
<dbReference type="PANTHER" id="PTHR19370">
    <property type="entry name" value="NADH-CYTOCHROME B5 REDUCTASE"/>
    <property type="match status" value="1"/>
</dbReference>
<evidence type="ECO:0000259" key="17">
    <source>
        <dbReference type="PROSITE" id="PS51203"/>
    </source>
</evidence>
<keyword evidence="7 14" id="KW-0274">FAD</keyword>
<dbReference type="FunFam" id="2.60.40.790:FF:000019">
    <property type="entry name" value="cytochrome b5 reductase 4 isoform X1"/>
    <property type="match status" value="1"/>
</dbReference>
<feature type="binding site" evidence="14">
    <location>
        <position position="324"/>
    </location>
    <ligand>
        <name>FAD</name>
        <dbReference type="ChEBI" id="CHEBI:57692"/>
    </ligand>
</feature>
<evidence type="ECO:0000313" key="20">
    <source>
        <dbReference type="Proteomes" id="UP000007303"/>
    </source>
</evidence>
<feature type="region of interest" description="Disordered" evidence="15">
    <location>
        <begin position="140"/>
        <end position="165"/>
    </location>
</feature>
<evidence type="ECO:0000256" key="8">
    <source>
        <dbReference type="ARBA" id="ARBA00023002"/>
    </source>
</evidence>
<dbReference type="FunFam" id="3.10.120.10:FF:000001">
    <property type="entry name" value="Cytochrome b5 reductase 4"/>
    <property type="match status" value="1"/>
</dbReference>
<evidence type="ECO:0000256" key="3">
    <source>
        <dbReference type="ARBA" id="ARBA00022339"/>
    </source>
</evidence>
<dbReference type="Gene3D" id="2.40.30.10">
    <property type="entry name" value="Translation factors"/>
    <property type="match status" value="1"/>
</dbReference>
<evidence type="ECO:0000256" key="2">
    <source>
        <dbReference type="ARBA" id="ARBA00012011"/>
    </source>
</evidence>
<evidence type="ECO:0000256" key="12">
    <source>
        <dbReference type="ARBA" id="ARBA00031842"/>
    </source>
</evidence>
<organism evidence="19 20">
    <name type="scientific">Tetraodon nigroviridis</name>
    <name type="common">Spotted green pufferfish</name>
    <name type="synonym">Chelonodon nigroviridis</name>
    <dbReference type="NCBI Taxonomy" id="99883"/>
    <lineage>
        <taxon>Eukaryota</taxon>
        <taxon>Metazoa</taxon>
        <taxon>Chordata</taxon>
        <taxon>Craniata</taxon>
        <taxon>Vertebrata</taxon>
        <taxon>Euteleostomi</taxon>
        <taxon>Actinopterygii</taxon>
        <taxon>Neopterygii</taxon>
        <taxon>Teleostei</taxon>
        <taxon>Neoteleostei</taxon>
        <taxon>Acanthomorphata</taxon>
        <taxon>Eupercaria</taxon>
        <taxon>Tetraodontiformes</taxon>
        <taxon>Tetradontoidea</taxon>
        <taxon>Tetraodontidae</taxon>
        <taxon>Tetraodon</taxon>
    </lineage>
</organism>
<feature type="compositionally biased region" description="Low complexity" evidence="15">
    <location>
        <begin position="145"/>
        <end position="157"/>
    </location>
</feature>
<dbReference type="GO" id="GO:0046872">
    <property type="term" value="F:metal ion binding"/>
    <property type="evidence" value="ECO:0007669"/>
    <property type="project" value="UniProtKB-KW"/>
</dbReference>
<dbReference type="GO" id="GO:0020037">
    <property type="term" value="F:heme binding"/>
    <property type="evidence" value="ECO:0007669"/>
    <property type="project" value="InterPro"/>
</dbReference>
<dbReference type="CDD" id="cd06183">
    <property type="entry name" value="cyt_b5_reduct_like"/>
    <property type="match status" value="1"/>
</dbReference>
<dbReference type="InterPro" id="IPR017938">
    <property type="entry name" value="Riboflavin_synthase-like_b-brl"/>
</dbReference>
<dbReference type="OMA" id="ERFSCTN"/>
<dbReference type="Pfam" id="PF00970">
    <property type="entry name" value="FAD_binding_6"/>
    <property type="match status" value="1"/>
</dbReference>
<keyword evidence="10" id="KW-0520">NAD</keyword>
<dbReference type="PROSITE" id="PS51384">
    <property type="entry name" value="FAD_FR"/>
    <property type="match status" value="1"/>
</dbReference>
<dbReference type="GeneTree" id="ENSGT00940000155536"/>
<dbReference type="InterPro" id="IPR001433">
    <property type="entry name" value="OxRdtase_FAD/NAD-bd"/>
</dbReference>
<dbReference type="Ensembl" id="ENSTNIT00000003017.1">
    <property type="protein sequence ID" value="ENSTNIP00000003564.1"/>
    <property type="gene ID" value="ENSTNIG00000003049.1"/>
</dbReference>
<reference evidence="19" key="2">
    <citation type="submission" date="2025-08" db="UniProtKB">
        <authorList>
            <consortium name="Ensembl"/>
        </authorList>
    </citation>
    <scope>IDENTIFICATION</scope>
</reference>
<feature type="binding site" evidence="14">
    <location>
        <position position="346"/>
    </location>
    <ligand>
        <name>FAD</name>
        <dbReference type="ChEBI" id="CHEBI:57692"/>
    </ligand>
</feature>
<dbReference type="SUPFAM" id="SSF52343">
    <property type="entry name" value="Ferredoxin reductase-like, C-terminal NADP-linked domain"/>
    <property type="match status" value="1"/>
</dbReference>
<dbReference type="Gene3D" id="3.10.120.10">
    <property type="entry name" value="Cytochrome b5-like heme/steroid binding domain"/>
    <property type="match status" value="1"/>
</dbReference>
<keyword evidence="20" id="KW-1185">Reference proteome</keyword>
<feature type="binding site" evidence="14">
    <location>
        <position position="323"/>
    </location>
    <ligand>
        <name>FAD</name>
        <dbReference type="ChEBI" id="CHEBI:57692"/>
    </ligand>
</feature>
<dbReference type="PRINTS" id="PR00406">
    <property type="entry name" value="CYTB5RDTASE"/>
</dbReference>
<evidence type="ECO:0000256" key="6">
    <source>
        <dbReference type="ARBA" id="ARBA00022723"/>
    </source>
</evidence>
<evidence type="ECO:0000256" key="15">
    <source>
        <dbReference type="SAM" id="MobiDB-lite"/>
    </source>
</evidence>
<comment type="catalytic activity">
    <reaction evidence="13">
        <text>2 Fe(III)-[cytochrome b5] + NADH = 2 Fe(II)-[cytochrome b5] + NAD(+) + H(+)</text>
        <dbReference type="Rhea" id="RHEA:46680"/>
        <dbReference type="Rhea" id="RHEA-COMP:10438"/>
        <dbReference type="Rhea" id="RHEA-COMP:10439"/>
        <dbReference type="ChEBI" id="CHEBI:15378"/>
        <dbReference type="ChEBI" id="CHEBI:29033"/>
        <dbReference type="ChEBI" id="CHEBI:29034"/>
        <dbReference type="ChEBI" id="CHEBI:57540"/>
        <dbReference type="ChEBI" id="CHEBI:57945"/>
        <dbReference type="EC" id="1.6.2.2"/>
    </reaction>
</comment>
<dbReference type="GO" id="GO:0071949">
    <property type="term" value="F:FAD binding"/>
    <property type="evidence" value="ECO:0007669"/>
    <property type="project" value="TreeGrafter"/>
</dbReference>
<dbReference type="Pfam" id="PF00173">
    <property type="entry name" value="Cyt-b5"/>
    <property type="match status" value="1"/>
</dbReference>
<dbReference type="InterPro" id="IPR007052">
    <property type="entry name" value="CS_dom"/>
</dbReference>
<feature type="domain" description="Cytochrome b5 heme-binding" evidence="16">
    <location>
        <begin position="57"/>
        <end position="133"/>
    </location>
</feature>
<keyword evidence="4" id="KW-0349">Heme</keyword>
<dbReference type="SMART" id="SM01117">
    <property type="entry name" value="Cyt-b5"/>
    <property type="match status" value="1"/>
</dbReference>
<dbReference type="SUPFAM" id="SSF55856">
    <property type="entry name" value="Cytochrome b5-like heme/steroid binding domain"/>
    <property type="match status" value="1"/>
</dbReference>
<evidence type="ECO:0000256" key="10">
    <source>
        <dbReference type="ARBA" id="ARBA00023027"/>
    </source>
</evidence>
<sequence>MLNIPSQAPAPGSQQRVSPSGQSGRNKASLSPATASVDWIRPFSKSGQDLTGLRGRLIQVSQEELQKLHTRPSSFVMLSGLVYNVTPYMDYHPGGEDELMKAAGMDGTELFDQVHRWVNYESMLKECLVGKMAPSTKAVIPPPSTRALAPPASAAPPADRDRDGRPRYDWFQTDVSVHLVVYAKRKVTCLSSKIIFYRGISFQSLEALLGKMSYMVHLRLAGEVEESVAVQTAFSVGKIQVSLRKKGRTKWTDLGQALDFHNTFVLKKERAPHYCDGVLVSKTEVNHNTLIFRVKLPPGTIRHVPVGRHVYLKALVEDAELVRPYTPVDQSLTASPQETDLFLMVKVYPDGVFSSYLSALHIVENPGDRVLVSGPEGAFSLRPLRDVTHLYLLAAGTGLTPMTRLISLATQEMENISRKTTLLFFNRGEEDILWRGELDQLAADNPRFQVEYILSEPSDGWRGRRGRVDGALLQDVLLRPDGSRCFVCVCGPTAFTELTLRLAKQHGFRPEELHAFQG</sequence>
<evidence type="ECO:0000256" key="13">
    <source>
        <dbReference type="ARBA" id="ARBA00047682"/>
    </source>
</evidence>
<dbReference type="SUPFAM" id="SSF49764">
    <property type="entry name" value="HSP20-like chaperones"/>
    <property type="match status" value="1"/>
</dbReference>
<dbReference type="Gene3D" id="2.60.40.790">
    <property type="match status" value="1"/>
</dbReference>
<dbReference type="InterPro" id="IPR039261">
    <property type="entry name" value="FNR_nucleotide-bd"/>
</dbReference>
<evidence type="ECO:0000313" key="19">
    <source>
        <dbReference type="Ensembl" id="ENSTNIP00000003564.1"/>
    </source>
</evidence>
<dbReference type="GO" id="GO:0005739">
    <property type="term" value="C:mitochondrion"/>
    <property type="evidence" value="ECO:0007669"/>
    <property type="project" value="TreeGrafter"/>
</dbReference>
<comment type="cofactor">
    <cofactor evidence="1 14">
        <name>FAD</name>
        <dbReference type="ChEBI" id="CHEBI:57692"/>
    </cofactor>
</comment>
<keyword evidence="8" id="KW-0560">Oxidoreductase</keyword>
<dbReference type="InterPro" id="IPR001199">
    <property type="entry name" value="Cyt_B5-like_heme/steroid-bd"/>
</dbReference>
<feature type="domain" description="FAD-binding FR-type" evidence="18">
    <location>
        <begin position="272"/>
        <end position="382"/>
    </location>
</feature>
<reference evidence="20" key="1">
    <citation type="journal article" date="2004" name="Nature">
        <title>Genome duplication in the teleost fish Tetraodon nigroviridis reveals the early vertebrate proto-karyotype.</title>
        <authorList>
            <person name="Jaillon O."/>
            <person name="Aury J.-M."/>
            <person name="Brunet F."/>
            <person name="Petit J.-L."/>
            <person name="Stange-Thomann N."/>
            <person name="Mauceli E."/>
            <person name="Bouneau L."/>
            <person name="Fischer C."/>
            <person name="Ozouf-Costaz C."/>
            <person name="Bernot A."/>
            <person name="Nicaud S."/>
            <person name="Jaffe D."/>
            <person name="Fisher S."/>
            <person name="Lutfalla G."/>
            <person name="Dossat C."/>
            <person name="Segurens B."/>
            <person name="Dasilva C."/>
            <person name="Salanoubat M."/>
            <person name="Levy M."/>
            <person name="Boudet N."/>
            <person name="Castellano S."/>
            <person name="Anthouard V."/>
            <person name="Jubin C."/>
            <person name="Castelli V."/>
            <person name="Katinka M."/>
            <person name="Vacherie B."/>
            <person name="Biemont C."/>
            <person name="Skalli Z."/>
            <person name="Cattolico L."/>
            <person name="Poulain J."/>
            <person name="De Berardinis V."/>
            <person name="Cruaud C."/>
            <person name="Duprat S."/>
            <person name="Brottier P."/>
            <person name="Coutanceau J.-P."/>
            <person name="Gouzy J."/>
            <person name="Parra G."/>
            <person name="Lardier G."/>
            <person name="Chapple C."/>
            <person name="McKernan K.J."/>
            <person name="McEwan P."/>
            <person name="Bosak S."/>
            <person name="Kellis M."/>
            <person name="Volff J.-N."/>
            <person name="Guigo R."/>
            <person name="Zody M.C."/>
            <person name="Mesirov J."/>
            <person name="Lindblad-Toh K."/>
            <person name="Birren B."/>
            <person name="Nusbaum C."/>
            <person name="Kahn D."/>
            <person name="Robinson-Rechavi M."/>
            <person name="Laudet V."/>
            <person name="Schachter V."/>
            <person name="Quetier F."/>
            <person name="Saurin W."/>
            <person name="Scarpelli C."/>
            <person name="Wincker P."/>
            <person name="Lander E.S."/>
            <person name="Weissenbach J."/>
            <person name="Roest Crollius H."/>
        </authorList>
    </citation>
    <scope>NUCLEOTIDE SEQUENCE [LARGE SCALE GENOMIC DNA]</scope>
</reference>
<dbReference type="PROSITE" id="PS50255">
    <property type="entry name" value="CYTOCHROME_B5_2"/>
    <property type="match status" value="1"/>
</dbReference>
<dbReference type="InterPro" id="IPR017927">
    <property type="entry name" value="FAD-bd_FR_type"/>
</dbReference>
<keyword evidence="9" id="KW-0408">Iron</keyword>
<feature type="binding site" evidence="14">
    <location>
        <position position="354"/>
    </location>
    <ligand>
        <name>FAD</name>
        <dbReference type="ChEBI" id="CHEBI:57692"/>
    </ligand>
</feature>
<evidence type="ECO:0000256" key="7">
    <source>
        <dbReference type="ARBA" id="ARBA00022827"/>
    </source>
</evidence>
<feature type="binding site" evidence="14">
    <location>
        <position position="325"/>
    </location>
    <ligand>
        <name>FAD</name>
        <dbReference type="ChEBI" id="CHEBI:57692"/>
    </ligand>
</feature>
<dbReference type="FunFam" id="3.40.50.80:FF:000021">
    <property type="entry name" value="Cytochrome b5 reductase 4"/>
    <property type="match status" value="1"/>
</dbReference>
<evidence type="ECO:0000259" key="16">
    <source>
        <dbReference type="PROSITE" id="PS50255"/>
    </source>
</evidence>
<dbReference type="InterPro" id="IPR018506">
    <property type="entry name" value="Cyt_B5_heme-BS"/>
</dbReference>
<keyword evidence="6" id="KW-0479">Metal-binding</keyword>
<accession>H3C5P4</accession>
<dbReference type="InterPro" id="IPR036400">
    <property type="entry name" value="Cyt_B5-like_heme/steroid_sf"/>
</dbReference>
<feature type="region of interest" description="Disordered" evidence="15">
    <location>
        <begin position="1"/>
        <end position="33"/>
    </location>
</feature>
<dbReference type="PROSITE" id="PS00191">
    <property type="entry name" value="CYTOCHROME_B5_1"/>
    <property type="match status" value="1"/>
</dbReference>
<dbReference type="InterPro" id="IPR001834">
    <property type="entry name" value="CBR-like"/>
</dbReference>
<keyword evidence="5 14" id="KW-0285">Flavoprotein</keyword>
<name>H3C5P4_TETNG</name>
<dbReference type="FunCoup" id="H3C5P4">
    <property type="interactions" value="899"/>
</dbReference>
<evidence type="ECO:0000256" key="1">
    <source>
        <dbReference type="ARBA" id="ARBA00001974"/>
    </source>
</evidence>
<evidence type="ECO:0000259" key="18">
    <source>
        <dbReference type="PROSITE" id="PS51384"/>
    </source>
</evidence>
<dbReference type="AlphaFoldDB" id="H3C5P4"/>
<evidence type="ECO:0000256" key="14">
    <source>
        <dbReference type="PIRSR" id="PIRSR601834-1"/>
    </source>
</evidence>
<proteinExistence type="predicted"/>
<evidence type="ECO:0000256" key="11">
    <source>
        <dbReference type="ARBA" id="ARBA00030883"/>
    </source>
</evidence>
<dbReference type="STRING" id="99883.ENSTNIP00000003564"/>
<dbReference type="Pfam" id="PF00175">
    <property type="entry name" value="NAD_binding_1"/>
    <property type="match status" value="1"/>
</dbReference>
<dbReference type="PANTHER" id="PTHR19370:SF185">
    <property type="entry name" value="NADH-CYTOCHROME B5 REDUCTASE"/>
    <property type="match status" value="1"/>
</dbReference>
<dbReference type="InterPro" id="IPR008978">
    <property type="entry name" value="HSP20-like_chaperone"/>
</dbReference>
<dbReference type="PROSITE" id="PS51203">
    <property type="entry name" value="CS"/>
    <property type="match status" value="1"/>
</dbReference>
<dbReference type="PRINTS" id="PR00363">
    <property type="entry name" value="CYTOCHROMEB5"/>
</dbReference>
<dbReference type="GO" id="GO:0090524">
    <property type="term" value="F:cytochrome-b5 reductase activity, acting on NADH"/>
    <property type="evidence" value="ECO:0007669"/>
    <property type="project" value="UniProtKB-EC"/>
</dbReference>
<dbReference type="Proteomes" id="UP000007303">
    <property type="component" value="Unassembled WGS sequence"/>
</dbReference>
<protein>
    <recommendedName>
        <fullName evidence="3">Cytochrome b5 reductase 4</fullName>
        <ecNumber evidence="2">1.6.2.2</ecNumber>
    </recommendedName>
    <alternativeName>
        <fullName evidence="12">Flavohemoprotein b5/b5R</fullName>
    </alternativeName>
    <alternativeName>
        <fullName evidence="11">cb5/cb5R</fullName>
    </alternativeName>
</protein>
<evidence type="ECO:0000256" key="9">
    <source>
        <dbReference type="ARBA" id="ARBA00023004"/>
    </source>
</evidence>
<feature type="domain" description="CS" evidence="17">
    <location>
        <begin position="163"/>
        <end position="255"/>
    </location>
</feature>
<evidence type="ECO:0000256" key="5">
    <source>
        <dbReference type="ARBA" id="ARBA00022630"/>
    </source>
</evidence>
<evidence type="ECO:0000256" key="4">
    <source>
        <dbReference type="ARBA" id="ARBA00022617"/>
    </source>
</evidence>
<dbReference type="InterPro" id="IPR008333">
    <property type="entry name" value="Cbr1-like_FAD-bd_dom"/>
</dbReference>
<feature type="binding site" evidence="14">
    <location>
        <position position="400"/>
    </location>
    <ligand>
        <name>FAD</name>
        <dbReference type="ChEBI" id="CHEBI:57692"/>
    </ligand>
</feature>
<dbReference type="Gene3D" id="3.40.50.80">
    <property type="entry name" value="Nucleotide-binding domain of ferredoxin-NADP reductase (FNR) module"/>
    <property type="match status" value="1"/>
</dbReference>
<dbReference type="InParanoid" id="H3C5P4"/>